<name>A0A7V4G8T7_9BACT</name>
<dbReference type="AlphaFoldDB" id="A0A7V4G8T7"/>
<comment type="caution">
    <text evidence="1">The sequence shown here is derived from an EMBL/GenBank/DDBJ whole genome shotgun (WGS) entry which is preliminary data.</text>
</comment>
<gene>
    <name evidence="1" type="ORF">ENT08_06520</name>
</gene>
<accession>A0A7V4G8T7</accession>
<protein>
    <submittedName>
        <fullName evidence="1">Uncharacterized protein</fullName>
    </submittedName>
</protein>
<organism evidence="1">
    <name type="scientific">Desulfobacca acetoxidans</name>
    <dbReference type="NCBI Taxonomy" id="60893"/>
    <lineage>
        <taxon>Bacteria</taxon>
        <taxon>Pseudomonadati</taxon>
        <taxon>Thermodesulfobacteriota</taxon>
        <taxon>Desulfobaccia</taxon>
        <taxon>Desulfobaccales</taxon>
        <taxon>Desulfobaccaceae</taxon>
        <taxon>Desulfobacca</taxon>
    </lineage>
</organism>
<reference evidence="1" key="1">
    <citation type="journal article" date="2020" name="mSystems">
        <title>Genome- and Community-Level Interaction Insights into Carbon Utilization and Element Cycling Functions of Hydrothermarchaeota in Hydrothermal Sediment.</title>
        <authorList>
            <person name="Zhou Z."/>
            <person name="Liu Y."/>
            <person name="Xu W."/>
            <person name="Pan J."/>
            <person name="Luo Z.H."/>
            <person name="Li M."/>
        </authorList>
    </citation>
    <scope>NUCLEOTIDE SEQUENCE [LARGE SCALE GENOMIC DNA]</scope>
    <source>
        <strain evidence="1">SpSt-548</strain>
    </source>
</reference>
<dbReference type="EMBL" id="DSXI01000383">
    <property type="protein sequence ID" value="HGS05376.1"/>
    <property type="molecule type" value="Genomic_DNA"/>
</dbReference>
<proteinExistence type="predicted"/>
<sequence length="147" mass="16402">MHNGSGQYLYLNGLPVVEIDSIHGSDTWEWEEGTLVPADHYQLLGAGMVAYRFGAWPYGSKALKLSYTGGYDAFFEGEGFPPEGYAPPPDDLEMAVRSQVAYDFRRRKDIGLESVSFPDGSIQKMSSGEFLSSVKQVLDRYRIRPHG</sequence>
<evidence type="ECO:0000313" key="1">
    <source>
        <dbReference type="EMBL" id="HGS05376.1"/>
    </source>
</evidence>